<name>A0ABT2EN44_9BACT</name>
<evidence type="ECO:0000313" key="4">
    <source>
        <dbReference type="Proteomes" id="UP001204798"/>
    </source>
</evidence>
<keyword evidence="1" id="KW-1133">Transmembrane helix</keyword>
<dbReference type="Proteomes" id="UP001204798">
    <property type="component" value="Unassembled WGS sequence"/>
</dbReference>
<dbReference type="InterPro" id="IPR026272">
    <property type="entry name" value="SdpI"/>
</dbReference>
<gene>
    <name evidence="3" type="ORF">M2350_001504</name>
</gene>
<sequence>MRWTRDLGEGLFWVAACFLIGWLAYPYLPEKVPTHFNAQWQPDGWMSREMTLWFTPLMLAILWGVLTFCFWLAATEKGQLRLEQSDLRLLLGIRTLMGAFMLAIHAAILAVGLGWLNSPRPVILPAIGVLFMVIGSILPKLKRNWVAGFRLPWTLVDDEAWKVANKFGGLWVCGDWGSVFACPSAFPSP</sequence>
<dbReference type="EMBL" id="JANUCP010000002">
    <property type="protein sequence ID" value="MCS3919104.1"/>
    <property type="molecule type" value="Genomic_DNA"/>
</dbReference>
<feature type="transmembrane region" description="Helical" evidence="1">
    <location>
        <begin position="95"/>
        <end position="116"/>
    </location>
</feature>
<feature type="transmembrane region" description="Helical" evidence="1">
    <location>
        <begin position="7"/>
        <end position="28"/>
    </location>
</feature>
<feature type="domain" description="DUF1648" evidence="2">
    <location>
        <begin position="14"/>
        <end position="59"/>
    </location>
</feature>
<keyword evidence="1" id="KW-0472">Membrane</keyword>
<accession>A0ABT2EN44</accession>
<reference evidence="3 4" key="1">
    <citation type="submission" date="2022-08" db="EMBL/GenBank/DDBJ databases">
        <title>Bacterial and archaeal communities from various locations to study Microbial Dark Matter (Phase II).</title>
        <authorList>
            <person name="Stepanauskas R."/>
        </authorList>
    </citation>
    <scope>NUCLEOTIDE SEQUENCE [LARGE SCALE GENOMIC DNA]</scope>
    <source>
        <strain evidence="3 4">PD1</strain>
    </source>
</reference>
<dbReference type="Pfam" id="PF07853">
    <property type="entry name" value="DUF1648"/>
    <property type="match status" value="1"/>
</dbReference>
<dbReference type="PANTHER" id="PTHR37810">
    <property type="entry name" value="IMMUNITY PROTEIN SDPI"/>
    <property type="match status" value="1"/>
</dbReference>
<keyword evidence="4" id="KW-1185">Reference proteome</keyword>
<protein>
    <submittedName>
        <fullName evidence="3">Membrane protein</fullName>
    </submittedName>
</protein>
<keyword evidence="1" id="KW-0812">Transmembrane</keyword>
<dbReference type="InterPro" id="IPR012867">
    <property type="entry name" value="DUF1648"/>
</dbReference>
<dbReference type="PIRSF" id="PIRSF038959">
    <property type="entry name" value="SdpI"/>
    <property type="match status" value="1"/>
</dbReference>
<dbReference type="RefSeq" id="WP_259095244.1">
    <property type="nucleotide sequence ID" value="NZ_CP130454.1"/>
</dbReference>
<dbReference type="Pfam" id="PF13630">
    <property type="entry name" value="SdpI"/>
    <property type="match status" value="1"/>
</dbReference>
<organism evidence="3 4">
    <name type="scientific">Candidatus Fervidibacter sacchari</name>
    <dbReference type="NCBI Taxonomy" id="1448929"/>
    <lineage>
        <taxon>Bacteria</taxon>
        <taxon>Candidatus Fervidibacterota</taxon>
        <taxon>Candidatus Fervidibacter</taxon>
    </lineage>
</organism>
<comment type="caution">
    <text evidence="3">The sequence shown here is derived from an EMBL/GenBank/DDBJ whole genome shotgun (WGS) entry which is preliminary data.</text>
</comment>
<evidence type="ECO:0000256" key="1">
    <source>
        <dbReference type="SAM" id="Phobius"/>
    </source>
</evidence>
<dbReference type="PANTHER" id="PTHR37810:SF5">
    <property type="entry name" value="IMMUNITY PROTEIN SDPI"/>
    <property type="match status" value="1"/>
</dbReference>
<dbReference type="InterPro" id="IPR025962">
    <property type="entry name" value="SdpI/YhfL"/>
</dbReference>
<feature type="transmembrane region" description="Helical" evidence="1">
    <location>
        <begin position="52"/>
        <end position="74"/>
    </location>
</feature>
<evidence type="ECO:0000313" key="3">
    <source>
        <dbReference type="EMBL" id="MCS3919104.1"/>
    </source>
</evidence>
<evidence type="ECO:0000259" key="2">
    <source>
        <dbReference type="Pfam" id="PF07853"/>
    </source>
</evidence>
<proteinExistence type="predicted"/>
<feature type="transmembrane region" description="Helical" evidence="1">
    <location>
        <begin position="122"/>
        <end position="141"/>
    </location>
</feature>